<dbReference type="InterPro" id="IPR001296">
    <property type="entry name" value="Glyco_trans_1"/>
</dbReference>
<dbReference type="Gene3D" id="3.40.50.2000">
    <property type="entry name" value="Glycogen Phosphorylase B"/>
    <property type="match status" value="2"/>
</dbReference>
<evidence type="ECO:0000259" key="2">
    <source>
        <dbReference type="Pfam" id="PF13439"/>
    </source>
</evidence>
<gene>
    <name evidence="3" type="ORF">A3L04_02655</name>
    <name evidence="4" type="ORF">CHITON_0525</name>
</gene>
<dbReference type="InterPro" id="IPR028098">
    <property type="entry name" value="Glyco_trans_4-like_N"/>
</dbReference>
<protein>
    <submittedName>
        <fullName evidence="3">Glycosyl transferase</fullName>
    </submittedName>
    <submittedName>
        <fullName evidence="4">Glycosyltransferase (Type 1)</fullName>
    </submittedName>
</protein>
<dbReference type="PANTHER" id="PTHR45947">
    <property type="entry name" value="SULFOQUINOVOSYL TRANSFERASE SQD2"/>
    <property type="match status" value="1"/>
</dbReference>
<reference evidence="5" key="2">
    <citation type="submission" date="2016-01" db="EMBL/GenBank/DDBJ databases">
        <authorList>
            <person name="Vorgias C.E."/>
        </authorList>
    </citation>
    <scope>NUCLEOTIDE SEQUENCE [LARGE SCALE GENOMIC DNA]</scope>
</reference>
<dbReference type="STRING" id="54262.CHITON_0525"/>
<organism evidence="4 5">
    <name type="scientific">Thermococcus chitonophagus</name>
    <dbReference type="NCBI Taxonomy" id="54262"/>
    <lineage>
        <taxon>Archaea</taxon>
        <taxon>Methanobacteriati</taxon>
        <taxon>Methanobacteriota</taxon>
        <taxon>Thermococci</taxon>
        <taxon>Thermococcales</taxon>
        <taxon>Thermococcaceae</taxon>
        <taxon>Thermococcus</taxon>
    </lineage>
</organism>
<name>A0A170SE49_9EURY</name>
<dbReference type="SUPFAM" id="SSF53756">
    <property type="entry name" value="UDP-Glycosyltransferase/glycogen phosphorylase"/>
    <property type="match status" value="1"/>
</dbReference>
<reference evidence="3 6" key="3">
    <citation type="submission" date="2016-04" db="EMBL/GenBank/DDBJ databases">
        <title>Complete genome sequence of Thermococcus chitonophagus type strain GC74.</title>
        <authorList>
            <person name="Oger P.M."/>
        </authorList>
    </citation>
    <scope>NUCLEOTIDE SEQUENCE [LARGE SCALE GENOMIC DNA]</scope>
    <source>
        <strain evidence="3 6">GC74</strain>
    </source>
</reference>
<dbReference type="OrthoDB" id="132546at2157"/>
<evidence type="ECO:0000313" key="5">
    <source>
        <dbReference type="Proteomes" id="UP000093069"/>
    </source>
</evidence>
<dbReference type="GO" id="GO:0016757">
    <property type="term" value="F:glycosyltransferase activity"/>
    <property type="evidence" value="ECO:0007669"/>
    <property type="project" value="InterPro"/>
</dbReference>
<dbReference type="GeneID" id="33321439"/>
<accession>A0A170SE49</accession>
<evidence type="ECO:0000313" key="6">
    <source>
        <dbReference type="Proteomes" id="UP000250189"/>
    </source>
</evidence>
<dbReference type="InterPro" id="IPR050194">
    <property type="entry name" value="Glycosyltransferase_grp1"/>
</dbReference>
<evidence type="ECO:0000313" key="4">
    <source>
        <dbReference type="EMBL" id="CUX77304.1"/>
    </source>
</evidence>
<dbReference type="Proteomes" id="UP000250189">
    <property type="component" value="Chromosome"/>
</dbReference>
<dbReference type="KEGG" id="tch:CHITON_0525"/>
<dbReference type="Pfam" id="PF13439">
    <property type="entry name" value="Glyco_transf_4"/>
    <property type="match status" value="1"/>
</dbReference>
<dbReference type="Pfam" id="PF00534">
    <property type="entry name" value="Glycos_transf_1"/>
    <property type="match status" value="1"/>
</dbReference>
<dbReference type="AlphaFoldDB" id="A0A170SE49"/>
<keyword evidence="4" id="KW-0808">Transferase</keyword>
<dbReference type="PANTHER" id="PTHR45947:SF3">
    <property type="entry name" value="SULFOQUINOVOSYL TRANSFERASE SQD2"/>
    <property type="match status" value="1"/>
</dbReference>
<dbReference type="EMBL" id="CP015193">
    <property type="protein sequence ID" value="ASJ16056.1"/>
    <property type="molecule type" value="Genomic_DNA"/>
</dbReference>
<evidence type="ECO:0000259" key="1">
    <source>
        <dbReference type="Pfam" id="PF00534"/>
    </source>
</evidence>
<dbReference type="EMBL" id="LN999010">
    <property type="protein sequence ID" value="CUX77304.1"/>
    <property type="molecule type" value="Genomic_DNA"/>
</dbReference>
<dbReference type="Proteomes" id="UP000093069">
    <property type="component" value="Chromosome I"/>
</dbReference>
<feature type="domain" description="Glycosyltransferase subfamily 4-like N-terminal" evidence="2">
    <location>
        <begin position="17"/>
        <end position="174"/>
    </location>
</feature>
<sequence length="356" mass="41454">MRILWLNWKDIKHPEAGGAEVYTHEIAKRLVKRGFEITLFTSHFEGAKEREEMDGIEIVRKGKIVGVFDTVYAHAKKFYRDHRNEFDLVIDEINTRPFMTPKYVDKPVVALIHQLAVEFWDYKTRFPVNVIGKYILEPYWLKHYRSIKTITVSESTKRDLMRLEFRDVHVVYNGLGKEVLDKVPKKEKEFTAIFVGRLTPTKKPEDAIKAFLEFGEGRLWIVGRGELMEKLKRQYNRENIEFKGFVTEREKLELMKRAYVILVPGIREGWGRVVIEANAMGTPAIGYNVPGLRDSIRHGYNGLLCEPNPKAMGEVLERLYSDGKLGRRLSGNALEWAKRFNWDDSSRQFEKILGGT</sequence>
<keyword evidence="6" id="KW-1185">Reference proteome</keyword>
<dbReference type="CDD" id="cd03801">
    <property type="entry name" value="GT4_PimA-like"/>
    <property type="match status" value="1"/>
</dbReference>
<proteinExistence type="predicted"/>
<dbReference type="RefSeq" id="WP_068576482.1">
    <property type="nucleotide sequence ID" value="NZ_CP015193.1"/>
</dbReference>
<feature type="domain" description="Glycosyl transferase family 1" evidence="1">
    <location>
        <begin position="181"/>
        <end position="335"/>
    </location>
</feature>
<reference evidence="4" key="1">
    <citation type="submission" date="2016-01" db="EMBL/GenBank/DDBJ databases">
        <authorList>
            <person name="McClelland M."/>
            <person name="Jain A."/>
            <person name="Saraogi P."/>
            <person name="Mendelson R."/>
            <person name="Westerman R."/>
            <person name="SanMiguel P."/>
            <person name="Csonka L."/>
        </authorList>
    </citation>
    <scope>NUCLEOTIDE SEQUENCE</scope>
    <source>
        <strain evidence="4">1</strain>
    </source>
</reference>
<evidence type="ECO:0000313" key="3">
    <source>
        <dbReference type="EMBL" id="ASJ16056.1"/>
    </source>
</evidence>